<evidence type="ECO:0000256" key="1">
    <source>
        <dbReference type="ARBA" id="ARBA00004123"/>
    </source>
</evidence>
<organism evidence="8 9">
    <name type="scientific">Schistosoma japonicum</name>
    <name type="common">Blood fluke</name>
    <dbReference type="NCBI Taxonomy" id="6182"/>
    <lineage>
        <taxon>Eukaryota</taxon>
        <taxon>Metazoa</taxon>
        <taxon>Spiralia</taxon>
        <taxon>Lophotrochozoa</taxon>
        <taxon>Platyhelminthes</taxon>
        <taxon>Trematoda</taxon>
        <taxon>Digenea</taxon>
        <taxon>Strigeidida</taxon>
        <taxon>Schistosomatoidea</taxon>
        <taxon>Schistosomatidae</taxon>
        <taxon>Schistosoma</taxon>
    </lineage>
</organism>
<proteinExistence type="inferred from homology"/>
<dbReference type="PROSITE" id="PS50061">
    <property type="entry name" value="ETS_DOMAIN_3"/>
    <property type="match status" value="1"/>
</dbReference>
<comment type="similarity">
    <text evidence="2 5">Belongs to the ETS family.</text>
</comment>
<dbReference type="PROSITE" id="PS00346">
    <property type="entry name" value="ETS_DOMAIN_2"/>
    <property type="match status" value="1"/>
</dbReference>
<evidence type="ECO:0000256" key="5">
    <source>
        <dbReference type="RuleBase" id="RU004019"/>
    </source>
</evidence>
<dbReference type="Proteomes" id="UP000311919">
    <property type="component" value="Unassembled WGS sequence"/>
</dbReference>
<dbReference type="Pfam" id="PF00178">
    <property type="entry name" value="Ets"/>
    <property type="match status" value="1"/>
</dbReference>
<dbReference type="EMBL" id="SKCS01000197">
    <property type="protein sequence ID" value="TNN13271.1"/>
    <property type="molecule type" value="Genomic_DNA"/>
</dbReference>
<keyword evidence="3 5" id="KW-0238">DNA-binding</keyword>
<evidence type="ECO:0000256" key="4">
    <source>
        <dbReference type="ARBA" id="ARBA00023242"/>
    </source>
</evidence>
<dbReference type="OrthoDB" id="10067219at2759"/>
<dbReference type="PANTHER" id="PTHR11849:SF304">
    <property type="entry name" value="DNA-BINDING PROTEIN D-ETS-3"/>
    <property type="match status" value="1"/>
</dbReference>
<dbReference type="PROSITE" id="PS00345">
    <property type="entry name" value="ETS_DOMAIN_1"/>
    <property type="match status" value="1"/>
</dbReference>
<dbReference type="SUPFAM" id="SSF46785">
    <property type="entry name" value="Winged helix' DNA-binding domain"/>
    <property type="match status" value="1"/>
</dbReference>
<dbReference type="STRING" id="6182.A0A4Z2D9T8"/>
<dbReference type="PANTHER" id="PTHR11849">
    <property type="entry name" value="ETS"/>
    <property type="match status" value="1"/>
</dbReference>
<dbReference type="GO" id="GO:0000981">
    <property type="term" value="F:DNA-binding transcription factor activity, RNA polymerase II-specific"/>
    <property type="evidence" value="ECO:0007669"/>
    <property type="project" value="TreeGrafter"/>
</dbReference>
<evidence type="ECO:0000256" key="3">
    <source>
        <dbReference type="ARBA" id="ARBA00023125"/>
    </source>
</evidence>
<evidence type="ECO:0000313" key="9">
    <source>
        <dbReference type="Proteomes" id="UP000311919"/>
    </source>
</evidence>
<accession>A0A4Z2D9T8</accession>
<evidence type="ECO:0000256" key="6">
    <source>
        <dbReference type="SAM" id="MobiDB-lite"/>
    </source>
</evidence>
<dbReference type="InterPro" id="IPR000418">
    <property type="entry name" value="Ets_dom"/>
</dbReference>
<dbReference type="GO" id="GO:0043565">
    <property type="term" value="F:sequence-specific DNA binding"/>
    <property type="evidence" value="ECO:0007669"/>
    <property type="project" value="InterPro"/>
</dbReference>
<gene>
    <name evidence="8" type="ORF">EWB00_003076</name>
</gene>
<dbReference type="GO" id="GO:0030154">
    <property type="term" value="P:cell differentiation"/>
    <property type="evidence" value="ECO:0007669"/>
    <property type="project" value="TreeGrafter"/>
</dbReference>
<evidence type="ECO:0000256" key="2">
    <source>
        <dbReference type="ARBA" id="ARBA00005562"/>
    </source>
</evidence>
<dbReference type="GO" id="GO:0005634">
    <property type="term" value="C:nucleus"/>
    <property type="evidence" value="ECO:0007669"/>
    <property type="project" value="UniProtKB-SubCell"/>
</dbReference>
<sequence>MDFPSPTVFSGTVLRNGDNFKEFTDVANWISTDQTGVVNKFSSNIREEFLSPNLSRINSSIDNFDVYQRSVQKLPTNESLKQSRIIADSIKKRFTSCYSNDRPNREMSHFKSVNTVYTTQSNLDQIQNILDTTGISATAISSTNSLSNNNYMKIDAEDEIPTFTNNLCNTPSNNSNVCLAKNDNKRNNLSANSEFIREPEFVNSSVTSDNCVHRHQSNGLTNMNEINQYTGNYDYKNFNSFYVPPFPNDLNTESCLNSSLDKSTCLNYGMKSRSQGSGQIQLWQFLLELLADSQNMACITWEGNDGEFKLIDPDEVARRWGERKSKPNMNYDKLSRALRYYYDKNIMTKVHGKRYAYRFDFTGLAQAMHSSCPPASSPSILLTTPPLRESFHVLTNNSTYSSNGFFPYHNDIDLSQKTDETFDKSRISWKNIQAAAAAASCYLTHPDKKLSTSFSDTNGPTSHPLSNFQKNKIPDHWCGTNASQYVTFSNSNCNTNPFLTTSATGSKGHSETISKLPHSLNFNIDYHGNQTLCNTRSLPQERINNPMLSGNYAHLFNPLLSTDSHNQWEVHSVQHGADQTSTYFKSLSDVNNKLKHVIADENCFTQRNVNNDLPFLDFMQSTNDFKNSPNLLINWQSTVNNHSSSVSVSSPFSSTSQTSNSNYTNSQSQQYQHVYNHALNSCSVDDLNATEWYDSTLQSVSTTAIN</sequence>
<dbReference type="FunFam" id="1.10.10.10:FF:000343">
    <property type="entry name" value="Ets at 65A, isoform C"/>
    <property type="match status" value="1"/>
</dbReference>
<evidence type="ECO:0000259" key="7">
    <source>
        <dbReference type="PROSITE" id="PS50061"/>
    </source>
</evidence>
<keyword evidence="9" id="KW-1185">Reference proteome</keyword>
<keyword evidence="4 5" id="KW-0539">Nucleus</keyword>
<dbReference type="PRINTS" id="PR00454">
    <property type="entry name" value="ETSDOMAIN"/>
</dbReference>
<dbReference type="Gene3D" id="1.10.10.10">
    <property type="entry name" value="Winged helix-like DNA-binding domain superfamily/Winged helix DNA-binding domain"/>
    <property type="match status" value="1"/>
</dbReference>
<evidence type="ECO:0000313" key="8">
    <source>
        <dbReference type="EMBL" id="TNN13271.1"/>
    </source>
</evidence>
<protein>
    <submittedName>
        <fullName evidence="8">Protein FEV</fullName>
    </submittedName>
</protein>
<dbReference type="InterPro" id="IPR036388">
    <property type="entry name" value="WH-like_DNA-bd_sf"/>
</dbReference>
<comment type="caution">
    <text evidence="8">The sequence shown here is derived from an EMBL/GenBank/DDBJ whole genome shotgun (WGS) entry which is preliminary data.</text>
</comment>
<name>A0A4Z2D9T8_SCHJA</name>
<feature type="region of interest" description="Disordered" evidence="6">
    <location>
        <begin position="646"/>
        <end position="667"/>
    </location>
</feature>
<dbReference type="InterPro" id="IPR046328">
    <property type="entry name" value="ETS_fam"/>
</dbReference>
<dbReference type="AlphaFoldDB" id="A0A4Z2D9T8"/>
<comment type="subcellular location">
    <subcellularLocation>
        <location evidence="1 5">Nucleus</location>
    </subcellularLocation>
</comment>
<dbReference type="InterPro" id="IPR036390">
    <property type="entry name" value="WH_DNA-bd_sf"/>
</dbReference>
<dbReference type="SMART" id="SM00413">
    <property type="entry name" value="ETS"/>
    <property type="match status" value="1"/>
</dbReference>
<feature type="domain" description="ETS" evidence="7">
    <location>
        <begin position="280"/>
        <end position="360"/>
    </location>
</feature>
<reference evidence="8 9" key="1">
    <citation type="submission" date="2019-03" db="EMBL/GenBank/DDBJ databases">
        <title>An improved genome assembly of the fluke Schistosoma japonicum.</title>
        <authorList>
            <person name="Hu W."/>
            <person name="Luo F."/>
            <person name="Yin M."/>
            <person name="Mo X."/>
            <person name="Sun C."/>
            <person name="Wu Q."/>
            <person name="Zhu B."/>
            <person name="Xiang M."/>
            <person name="Wang J."/>
            <person name="Wang Y."/>
            <person name="Zhang T."/>
            <person name="Xu B."/>
            <person name="Zheng H."/>
            <person name="Feng Z."/>
        </authorList>
    </citation>
    <scope>NUCLEOTIDE SEQUENCE [LARGE SCALE GENOMIC DNA]</scope>
    <source>
        <strain evidence="8">HuSjv2</strain>
        <tissue evidence="8">Worms</tissue>
    </source>
</reference>